<sequence>MQPRRCLFSPSRALRSVFLPTYLEATSTARPPFYLLSPRLFSTTTPQLYIRSRSKPTGAGGPKQARLPSDNAIPYRWVRIADCHAHGLQPEKEDSTSDLSAPQRTADILKGLNRQKYSLVMVAVPSRRRAPAEREEEDEDESLQAQAEKERQSAPVCRIMDKFAFAKAAEEKEKAARQKELNRKELELNWAIAPNDLQHRLKQFRDFLEKGKRVELMLAKKKRGRKATKEEGDTLVAALKETAEGVGAKQVKIDGKFPGIVNMVFEGKVTEKTP</sequence>
<accession>A0ABR2UIS0</accession>
<keyword evidence="6" id="KW-1185">Reference proteome</keyword>
<protein>
    <recommendedName>
        <fullName evidence="7">Translation initiation factor IF-3</fullName>
    </recommendedName>
</protein>
<dbReference type="Proteomes" id="UP001408356">
    <property type="component" value="Unassembled WGS sequence"/>
</dbReference>
<dbReference type="InterPro" id="IPR036788">
    <property type="entry name" value="T_IF-3_C_sf"/>
</dbReference>
<name>A0ABR2UIS0_9PEZI</name>
<dbReference type="SUPFAM" id="SSF55200">
    <property type="entry name" value="Translation initiation factor IF3, C-terminal domain"/>
    <property type="match status" value="1"/>
</dbReference>
<evidence type="ECO:0000256" key="2">
    <source>
        <dbReference type="ARBA" id="ARBA00022540"/>
    </source>
</evidence>
<evidence type="ECO:0000256" key="1">
    <source>
        <dbReference type="ARBA" id="ARBA00005439"/>
    </source>
</evidence>
<feature type="region of interest" description="Disordered" evidence="4">
    <location>
        <begin position="126"/>
        <end position="151"/>
    </location>
</feature>
<evidence type="ECO:0000313" key="6">
    <source>
        <dbReference type="Proteomes" id="UP001408356"/>
    </source>
</evidence>
<evidence type="ECO:0000256" key="4">
    <source>
        <dbReference type="SAM" id="MobiDB-lite"/>
    </source>
</evidence>
<comment type="similarity">
    <text evidence="1">Belongs to the IF-3 family.</text>
</comment>
<proteinExistence type="inferred from homology"/>
<dbReference type="InterPro" id="IPR001288">
    <property type="entry name" value="Translation_initiation_fac_3"/>
</dbReference>
<keyword evidence="2" id="KW-0396">Initiation factor</keyword>
<comment type="caution">
    <text evidence="5">The sequence shown here is derived from an EMBL/GenBank/DDBJ whole genome shotgun (WGS) entry which is preliminary data.</text>
</comment>
<dbReference type="EMBL" id="JARVKF010000427">
    <property type="protein sequence ID" value="KAK9414402.1"/>
    <property type="molecule type" value="Genomic_DNA"/>
</dbReference>
<reference evidence="5 6" key="1">
    <citation type="journal article" date="2024" name="J. Plant Pathol.">
        <title>Sequence and assembly of the genome of Seiridium unicorne, isolate CBS 538.82, causal agent of cypress canker disease.</title>
        <authorList>
            <person name="Scali E."/>
            <person name="Rocca G.D."/>
            <person name="Danti R."/>
            <person name="Garbelotto M."/>
            <person name="Barberini S."/>
            <person name="Baroncelli R."/>
            <person name="Emiliani G."/>
        </authorList>
    </citation>
    <scope>NUCLEOTIDE SEQUENCE [LARGE SCALE GENOMIC DNA]</scope>
    <source>
        <strain evidence="5 6">BM-138-508</strain>
    </source>
</reference>
<evidence type="ECO:0000313" key="5">
    <source>
        <dbReference type="EMBL" id="KAK9414402.1"/>
    </source>
</evidence>
<keyword evidence="3" id="KW-0648">Protein biosynthesis</keyword>
<dbReference type="PANTHER" id="PTHR10938">
    <property type="entry name" value="TRANSLATION INITIATION FACTOR IF-3"/>
    <property type="match status" value="1"/>
</dbReference>
<evidence type="ECO:0000256" key="3">
    <source>
        <dbReference type="ARBA" id="ARBA00022917"/>
    </source>
</evidence>
<organism evidence="5 6">
    <name type="scientific">Seiridium unicorne</name>
    <dbReference type="NCBI Taxonomy" id="138068"/>
    <lineage>
        <taxon>Eukaryota</taxon>
        <taxon>Fungi</taxon>
        <taxon>Dikarya</taxon>
        <taxon>Ascomycota</taxon>
        <taxon>Pezizomycotina</taxon>
        <taxon>Sordariomycetes</taxon>
        <taxon>Xylariomycetidae</taxon>
        <taxon>Amphisphaeriales</taxon>
        <taxon>Sporocadaceae</taxon>
        <taxon>Seiridium</taxon>
    </lineage>
</organism>
<dbReference type="Gene3D" id="3.30.110.10">
    <property type="entry name" value="Translation initiation factor 3 (IF-3), C-terminal domain"/>
    <property type="match status" value="1"/>
</dbReference>
<evidence type="ECO:0008006" key="7">
    <source>
        <dbReference type="Google" id="ProtNLM"/>
    </source>
</evidence>
<dbReference type="PANTHER" id="PTHR10938:SF0">
    <property type="entry name" value="TRANSLATION INITIATION FACTOR IF-3, MITOCHONDRIAL"/>
    <property type="match status" value="1"/>
</dbReference>
<gene>
    <name evidence="5" type="ORF">SUNI508_11244</name>
</gene>